<evidence type="ECO:0000256" key="1">
    <source>
        <dbReference type="ARBA" id="ARBA00004651"/>
    </source>
</evidence>
<feature type="transmembrane region" description="Helical" evidence="9">
    <location>
        <begin position="61"/>
        <end position="84"/>
    </location>
</feature>
<dbReference type="EMBL" id="GL376620">
    <property type="status" value="NOT_ANNOTATED_CDS"/>
    <property type="molecule type" value="Genomic_DNA"/>
</dbReference>
<feature type="transmembrane region" description="Helical" evidence="9">
    <location>
        <begin position="287"/>
        <end position="307"/>
    </location>
</feature>
<dbReference type="Proteomes" id="UP000019132">
    <property type="component" value="Unassembled WGS sequence"/>
</dbReference>
<evidence type="ECO:0000313" key="11">
    <source>
        <dbReference type="Proteomes" id="UP000019132"/>
    </source>
</evidence>
<keyword evidence="3 9" id="KW-0812">Transmembrane</keyword>
<evidence type="ECO:0000256" key="9">
    <source>
        <dbReference type="SAM" id="Phobius"/>
    </source>
</evidence>
<protein>
    <recommendedName>
        <fullName evidence="12">Transmembrane protein</fullName>
    </recommendedName>
</protein>
<dbReference type="AlphaFoldDB" id="K3W7P9"/>
<feature type="transmembrane region" description="Helical" evidence="9">
    <location>
        <begin position="153"/>
        <end position="173"/>
    </location>
</feature>
<evidence type="ECO:0000256" key="4">
    <source>
        <dbReference type="ARBA" id="ARBA00022989"/>
    </source>
</evidence>
<keyword evidence="5 9" id="KW-0472">Membrane</keyword>
<dbReference type="InterPro" id="IPR003691">
    <property type="entry name" value="FluC"/>
</dbReference>
<organism evidence="10 11">
    <name type="scientific">Globisporangium ultimum (strain ATCC 200006 / CBS 805.95 / DAOM BR144)</name>
    <name type="common">Pythium ultimum</name>
    <dbReference type="NCBI Taxonomy" id="431595"/>
    <lineage>
        <taxon>Eukaryota</taxon>
        <taxon>Sar</taxon>
        <taxon>Stramenopiles</taxon>
        <taxon>Oomycota</taxon>
        <taxon>Peronosporomycetes</taxon>
        <taxon>Pythiales</taxon>
        <taxon>Pythiaceae</taxon>
        <taxon>Globisporangium</taxon>
    </lineage>
</organism>
<comment type="catalytic activity">
    <reaction evidence="7">
        <text>fluoride(in) = fluoride(out)</text>
        <dbReference type="Rhea" id="RHEA:76159"/>
        <dbReference type="ChEBI" id="CHEBI:17051"/>
    </reaction>
    <physiologicalReaction direction="left-to-right" evidence="7">
        <dbReference type="Rhea" id="RHEA:76160"/>
    </physiologicalReaction>
</comment>
<name>K3W7P9_GLOUD</name>
<feature type="region of interest" description="Disordered" evidence="8">
    <location>
        <begin position="1"/>
        <end position="41"/>
    </location>
</feature>
<evidence type="ECO:0000256" key="8">
    <source>
        <dbReference type="SAM" id="MobiDB-lite"/>
    </source>
</evidence>
<keyword evidence="11" id="KW-1185">Reference proteome</keyword>
<dbReference type="VEuPathDB" id="FungiDB:PYU1_G000990"/>
<evidence type="ECO:0000256" key="2">
    <source>
        <dbReference type="ARBA" id="ARBA00022475"/>
    </source>
</evidence>
<dbReference type="Pfam" id="PF02537">
    <property type="entry name" value="CRCB"/>
    <property type="match status" value="1"/>
</dbReference>
<evidence type="ECO:0008006" key="12">
    <source>
        <dbReference type="Google" id="ProtNLM"/>
    </source>
</evidence>
<reference evidence="10" key="3">
    <citation type="submission" date="2015-02" db="UniProtKB">
        <authorList>
            <consortium name="EnsemblProtists"/>
        </authorList>
    </citation>
    <scope>IDENTIFICATION</scope>
    <source>
        <strain evidence="10">DAOM BR144</strain>
    </source>
</reference>
<dbReference type="InParanoid" id="K3W7P9"/>
<evidence type="ECO:0000313" key="10">
    <source>
        <dbReference type="EnsemblProtists" id="PYU1_T000990"/>
    </source>
</evidence>
<reference evidence="11" key="1">
    <citation type="journal article" date="2010" name="Genome Biol.">
        <title>Genome sequence of the necrotrophic plant pathogen Pythium ultimum reveals original pathogenicity mechanisms and effector repertoire.</title>
        <authorList>
            <person name="Levesque C.A."/>
            <person name="Brouwer H."/>
            <person name="Cano L."/>
            <person name="Hamilton J.P."/>
            <person name="Holt C."/>
            <person name="Huitema E."/>
            <person name="Raffaele S."/>
            <person name="Robideau G.P."/>
            <person name="Thines M."/>
            <person name="Win J."/>
            <person name="Zerillo M.M."/>
            <person name="Beakes G.W."/>
            <person name="Boore J.L."/>
            <person name="Busam D."/>
            <person name="Dumas B."/>
            <person name="Ferriera S."/>
            <person name="Fuerstenberg S.I."/>
            <person name="Gachon C.M."/>
            <person name="Gaulin E."/>
            <person name="Govers F."/>
            <person name="Grenville-Briggs L."/>
            <person name="Horner N."/>
            <person name="Hostetler J."/>
            <person name="Jiang R.H."/>
            <person name="Johnson J."/>
            <person name="Krajaejun T."/>
            <person name="Lin H."/>
            <person name="Meijer H.J."/>
            <person name="Moore B."/>
            <person name="Morris P."/>
            <person name="Phuntmart V."/>
            <person name="Puiu D."/>
            <person name="Shetty J."/>
            <person name="Stajich J.E."/>
            <person name="Tripathy S."/>
            <person name="Wawra S."/>
            <person name="van West P."/>
            <person name="Whitty B.R."/>
            <person name="Coutinho P.M."/>
            <person name="Henrissat B."/>
            <person name="Martin F."/>
            <person name="Thomas P.D."/>
            <person name="Tyler B.M."/>
            <person name="De Vries R.P."/>
            <person name="Kamoun S."/>
            <person name="Yandell M."/>
            <person name="Tisserat N."/>
            <person name="Buell C.R."/>
        </authorList>
    </citation>
    <scope>NUCLEOTIDE SEQUENCE</scope>
    <source>
        <strain evidence="11">DAOM:BR144</strain>
    </source>
</reference>
<proteinExistence type="inferred from homology"/>
<dbReference type="GO" id="GO:0005886">
    <property type="term" value="C:plasma membrane"/>
    <property type="evidence" value="ECO:0007669"/>
    <property type="project" value="UniProtKB-SubCell"/>
</dbReference>
<comment type="similarity">
    <text evidence="6">Belongs to the fluoride channel Fluc/FEX (TC 1.A.43) family.</text>
</comment>
<keyword evidence="4 9" id="KW-1133">Transmembrane helix</keyword>
<dbReference type="EnsemblProtists" id="PYU1_T000990">
    <property type="protein sequence ID" value="PYU1_T000990"/>
    <property type="gene ID" value="PYU1_G000990"/>
</dbReference>
<dbReference type="eggNOG" id="ENOG502RYXB">
    <property type="taxonomic scope" value="Eukaryota"/>
</dbReference>
<evidence type="ECO:0000256" key="6">
    <source>
        <dbReference type="ARBA" id="ARBA00035120"/>
    </source>
</evidence>
<evidence type="ECO:0000256" key="7">
    <source>
        <dbReference type="ARBA" id="ARBA00035585"/>
    </source>
</evidence>
<feature type="transmembrane region" description="Helical" evidence="9">
    <location>
        <begin position="319"/>
        <end position="341"/>
    </location>
</feature>
<keyword evidence="2" id="KW-1003">Cell membrane</keyword>
<sequence length="381" mass="41407">MLRAATSGQYAQQQSASSSVLPAEKDGSNALPPHAPSDAPASRVLYEDDEAREAMQLNETYLWLLALAAAAECITTCFVPDWGVLGASKINVSATVLNFIGPFLDGVSYGYEDLPKTQAPSIACRQFRSAFLGVFTSYSFMVDHAGDLSTRSFFMGPVYICTTVAIACASFHLGRRVVRPMMKSRTVSSISIGKVKAWIRANPSLLSCVTVFVLATTLTAAFGPKGFVRDPKDPQFIGALRVADGEELFLGIFMSCSAILISDYICDHLKPRVMRDALGNNVSIVDWGCLLCNFLSCFLVCLAYEASKLSPNAIQHNLLVLKFVSSFCGSLSCFSAAISHITRLWQSDDKHGALWNLLLHLVVGLLFIPYLNKQEEPSVAT</sequence>
<dbReference type="OMA" id="FMVDHAG"/>
<reference evidence="11" key="2">
    <citation type="submission" date="2010-04" db="EMBL/GenBank/DDBJ databases">
        <authorList>
            <person name="Buell R."/>
            <person name="Hamilton J."/>
            <person name="Hostetler J."/>
        </authorList>
    </citation>
    <scope>NUCLEOTIDE SEQUENCE [LARGE SCALE GENOMIC DNA]</scope>
    <source>
        <strain evidence="11">DAOM:BR144</strain>
    </source>
</reference>
<feature type="transmembrane region" description="Helical" evidence="9">
    <location>
        <begin position="204"/>
        <end position="228"/>
    </location>
</feature>
<feature type="compositionally biased region" description="Low complexity" evidence="8">
    <location>
        <begin position="1"/>
        <end position="19"/>
    </location>
</feature>
<accession>K3W7P9</accession>
<dbReference type="HOGENOM" id="CLU_066990_0_0_1"/>
<comment type="subcellular location">
    <subcellularLocation>
        <location evidence="1">Cell membrane</location>
        <topology evidence="1">Multi-pass membrane protein</topology>
    </subcellularLocation>
</comment>
<evidence type="ECO:0000256" key="3">
    <source>
        <dbReference type="ARBA" id="ARBA00022692"/>
    </source>
</evidence>
<feature type="transmembrane region" description="Helical" evidence="9">
    <location>
        <begin position="353"/>
        <end position="371"/>
    </location>
</feature>
<evidence type="ECO:0000256" key="5">
    <source>
        <dbReference type="ARBA" id="ARBA00023136"/>
    </source>
</evidence>